<accession>A0A1H2CWJ3</accession>
<evidence type="ECO:0000259" key="1">
    <source>
        <dbReference type="Pfam" id="PF22768"/>
    </source>
</evidence>
<evidence type="ECO:0000313" key="2">
    <source>
        <dbReference type="EMBL" id="SDT74396.1"/>
    </source>
</evidence>
<name>A0A1H2CWJ3_9ACTN</name>
<evidence type="ECO:0000313" key="3">
    <source>
        <dbReference type="Proteomes" id="UP000198688"/>
    </source>
</evidence>
<proteinExistence type="predicted"/>
<dbReference type="Gene3D" id="2.60.120.860">
    <property type="match status" value="1"/>
</dbReference>
<organism evidence="2 3">
    <name type="scientific">Actinoplanes derwentensis</name>
    <dbReference type="NCBI Taxonomy" id="113562"/>
    <lineage>
        <taxon>Bacteria</taxon>
        <taxon>Bacillati</taxon>
        <taxon>Actinomycetota</taxon>
        <taxon>Actinomycetes</taxon>
        <taxon>Micromonosporales</taxon>
        <taxon>Micromonosporaceae</taxon>
        <taxon>Actinoplanes</taxon>
    </lineage>
</organism>
<dbReference type="AlphaFoldDB" id="A0A1H2CWJ3"/>
<reference evidence="2 3" key="1">
    <citation type="submission" date="2016-10" db="EMBL/GenBank/DDBJ databases">
        <authorList>
            <person name="de Groot N.N."/>
        </authorList>
    </citation>
    <scope>NUCLEOTIDE SEQUENCE [LARGE SCALE GENOMIC DNA]</scope>
    <source>
        <strain evidence="2 3">DSM 43941</strain>
    </source>
</reference>
<feature type="domain" description="Siphovirus-type tail component C-terminal" evidence="1">
    <location>
        <begin position="228"/>
        <end position="331"/>
    </location>
</feature>
<dbReference type="OrthoDB" id="4519759at2"/>
<dbReference type="Pfam" id="PF22768">
    <property type="entry name" value="SPP1_Dit"/>
    <property type="match status" value="1"/>
</dbReference>
<dbReference type="Proteomes" id="UP000198688">
    <property type="component" value="Chromosome I"/>
</dbReference>
<dbReference type="RefSeq" id="WP_092550849.1">
    <property type="nucleotide sequence ID" value="NZ_BOMJ01000003.1"/>
</dbReference>
<keyword evidence="3" id="KW-1185">Reference proteome</keyword>
<gene>
    <name evidence="2" type="ORF">SAMN04489716_6970</name>
</gene>
<protein>
    <submittedName>
        <fullName evidence="2">Phage tail protein</fullName>
    </submittedName>
</protein>
<dbReference type="EMBL" id="LT629758">
    <property type="protein sequence ID" value="SDT74396.1"/>
    <property type="molecule type" value="Genomic_DNA"/>
</dbReference>
<dbReference type="STRING" id="113562.SAMN04489716_6970"/>
<dbReference type="InterPro" id="IPR054738">
    <property type="entry name" value="Siphovirus-type_tail_C"/>
</dbReference>
<sequence>MPILAGGLSTTPVVETPSVVQPVWSEDLGTIAATWIDPDGTEWPLSNPDLGWFTMDGPAGWGSTPLEIVVDPLPRGGEQVRYIRSKSRRIQWPLYIGGDDHAEFVTRYRQLMHAFTATTQRGVPGWLRIGRTGSGRYRQIAAYYEEGWEGESGQNHLFAKPVVQLYCPDGFWSGDTPVVAARTFEASNPDPDDLVTFYRPFMSVTSSRLVSGGDDGSGAPSSTTVVNDGQVEAWPVWKLRGPFDKLTCVNLTTGARFSLTYNLAAGDAITITTNRPSVRDLAGVNRSRFIDWLNPLGTELWPLVPGANEIAFIAMGAGAGTGVEMTFTPRYETA</sequence>